<keyword evidence="2" id="KW-1185">Reference proteome</keyword>
<gene>
    <name evidence="1" type="ORF">JFN91_21215</name>
</gene>
<dbReference type="RefSeq" id="WP_199391141.1">
    <property type="nucleotide sequence ID" value="NZ_JAEMHL010000023.1"/>
</dbReference>
<dbReference type="Proteomes" id="UP000614714">
    <property type="component" value="Unassembled WGS sequence"/>
</dbReference>
<reference evidence="1 2" key="1">
    <citation type="submission" date="2020-12" db="EMBL/GenBank/DDBJ databases">
        <title>Geomonas sp. Red421, isolated from paddy soil.</title>
        <authorList>
            <person name="Xu Z."/>
            <person name="Zhang Z."/>
            <person name="Masuda Y."/>
            <person name="Itoh H."/>
            <person name="Senoo K."/>
        </authorList>
    </citation>
    <scope>NUCLEOTIDE SEQUENCE [LARGE SCALE GENOMIC DNA]</scope>
    <source>
        <strain evidence="1 2">Red421</strain>
    </source>
</reference>
<evidence type="ECO:0000313" key="2">
    <source>
        <dbReference type="Proteomes" id="UP000614714"/>
    </source>
</evidence>
<name>A0ABS0YK95_9BACT</name>
<accession>A0ABS0YK95</accession>
<proteinExistence type="predicted"/>
<sequence length="94" mass="9899">MCIAVVGNERTVGWDWMTAAARAGFDLRMVHPALVTTLEDMEGIDALVIGSEGVSGEVQERAVQIASARGIPSMCANCPAAPFCHGKPLATEEI</sequence>
<evidence type="ECO:0008006" key="3">
    <source>
        <dbReference type="Google" id="ProtNLM"/>
    </source>
</evidence>
<dbReference type="EMBL" id="JAEMHL010000023">
    <property type="protein sequence ID" value="MBJ6752745.1"/>
    <property type="molecule type" value="Genomic_DNA"/>
</dbReference>
<comment type="caution">
    <text evidence="1">The sequence shown here is derived from an EMBL/GenBank/DDBJ whole genome shotgun (WGS) entry which is preliminary data.</text>
</comment>
<organism evidence="1 2">
    <name type="scientific">Geomonas anaerohicana</name>
    <dbReference type="NCBI Taxonomy" id="2798583"/>
    <lineage>
        <taxon>Bacteria</taxon>
        <taxon>Pseudomonadati</taxon>
        <taxon>Thermodesulfobacteriota</taxon>
        <taxon>Desulfuromonadia</taxon>
        <taxon>Geobacterales</taxon>
        <taxon>Geobacteraceae</taxon>
        <taxon>Geomonas</taxon>
    </lineage>
</organism>
<evidence type="ECO:0000313" key="1">
    <source>
        <dbReference type="EMBL" id="MBJ6752745.1"/>
    </source>
</evidence>
<protein>
    <recommendedName>
        <fullName evidence="3">DUF2493 domain-containing protein</fullName>
    </recommendedName>
</protein>